<protein>
    <submittedName>
        <fullName evidence="2">Uncharacterized protein</fullName>
    </submittedName>
</protein>
<evidence type="ECO:0000256" key="1">
    <source>
        <dbReference type="SAM" id="MobiDB-lite"/>
    </source>
</evidence>
<organism evidence="2 3">
    <name type="scientific">Salix brachista</name>
    <dbReference type="NCBI Taxonomy" id="2182728"/>
    <lineage>
        <taxon>Eukaryota</taxon>
        <taxon>Viridiplantae</taxon>
        <taxon>Streptophyta</taxon>
        <taxon>Embryophyta</taxon>
        <taxon>Tracheophyta</taxon>
        <taxon>Spermatophyta</taxon>
        <taxon>Magnoliopsida</taxon>
        <taxon>eudicotyledons</taxon>
        <taxon>Gunneridae</taxon>
        <taxon>Pentapetalae</taxon>
        <taxon>rosids</taxon>
        <taxon>fabids</taxon>
        <taxon>Malpighiales</taxon>
        <taxon>Salicaceae</taxon>
        <taxon>Saliceae</taxon>
        <taxon>Salix</taxon>
    </lineage>
</organism>
<feature type="compositionally biased region" description="Polar residues" evidence="1">
    <location>
        <begin position="51"/>
        <end position="61"/>
    </location>
</feature>
<name>A0A5N5J6A5_9ROSI</name>
<accession>A0A5N5J6A5</accession>
<feature type="region of interest" description="Disordered" evidence="1">
    <location>
        <begin position="1"/>
        <end position="65"/>
    </location>
</feature>
<dbReference type="EMBL" id="VDCV01000019">
    <property type="protein sequence ID" value="KAB5513013.1"/>
    <property type="molecule type" value="Genomic_DNA"/>
</dbReference>
<sequence length="157" mass="17276">MELPRTTSSDSHPNSFSKFRVSSSTTTSRPSTDPSSRHPRNDFEPSLNIDGETTSNVSTFNRPGDRVLQTTSSSLVSSNLQGTSYMIQRQSMITEAKPDFEAKLERLKKLSEMEAESNVAVEIAYIVNSLNVSLLCLCQLQAPELLRSAPDEGLFSA</sequence>
<proteinExistence type="predicted"/>
<gene>
    <name evidence="2" type="ORF">DKX38_030041</name>
</gene>
<reference evidence="3" key="1">
    <citation type="journal article" date="2019" name="Gigascience">
        <title>De novo genome assembly of the endangered Acer yangbiense, a plant species with extremely small populations endemic to Yunnan Province, China.</title>
        <authorList>
            <person name="Yang J."/>
            <person name="Wariss H.M."/>
            <person name="Tao L."/>
            <person name="Zhang R."/>
            <person name="Yun Q."/>
            <person name="Hollingsworth P."/>
            <person name="Dao Z."/>
            <person name="Luo G."/>
            <person name="Guo H."/>
            <person name="Ma Y."/>
            <person name="Sun W."/>
        </authorList>
    </citation>
    <scope>NUCLEOTIDE SEQUENCE [LARGE SCALE GENOMIC DNA]</scope>
    <source>
        <strain evidence="3">cv. br00</strain>
    </source>
</reference>
<evidence type="ECO:0000313" key="3">
    <source>
        <dbReference type="Proteomes" id="UP000326939"/>
    </source>
</evidence>
<keyword evidence="3" id="KW-1185">Reference proteome</keyword>
<feature type="compositionally biased region" description="Low complexity" evidence="1">
    <location>
        <begin position="13"/>
        <end position="34"/>
    </location>
</feature>
<feature type="compositionally biased region" description="Polar residues" evidence="1">
    <location>
        <begin position="1"/>
        <end position="12"/>
    </location>
</feature>
<evidence type="ECO:0000313" key="2">
    <source>
        <dbReference type="EMBL" id="KAB5513013.1"/>
    </source>
</evidence>
<comment type="caution">
    <text evidence="2">The sequence shown here is derived from an EMBL/GenBank/DDBJ whole genome shotgun (WGS) entry which is preliminary data.</text>
</comment>
<dbReference type="Proteomes" id="UP000326939">
    <property type="component" value="Chromosome 19"/>
</dbReference>
<dbReference type="AlphaFoldDB" id="A0A5N5J6A5"/>